<dbReference type="InterPro" id="IPR000524">
    <property type="entry name" value="Tscrpt_reg_HTH_GntR"/>
</dbReference>
<dbReference type="Pfam" id="PF00392">
    <property type="entry name" value="GntR"/>
    <property type="match status" value="1"/>
</dbReference>
<organism evidence="7 8">
    <name type="scientific">Arsenicicoccus piscis</name>
    <dbReference type="NCBI Taxonomy" id="673954"/>
    <lineage>
        <taxon>Bacteria</taxon>
        <taxon>Bacillati</taxon>
        <taxon>Actinomycetota</taxon>
        <taxon>Actinomycetes</taxon>
        <taxon>Micrococcales</taxon>
        <taxon>Intrasporangiaceae</taxon>
        <taxon>Arsenicicoccus</taxon>
    </lineage>
</organism>
<dbReference type="InterPro" id="IPR015424">
    <property type="entry name" value="PyrdxlP-dep_Trfase"/>
</dbReference>
<dbReference type="Gene3D" id="1.10.10.10">
    <property type="entry name" value="Winged helix-like DNA-binding domain superfamily/Winged helix DNA-binding domain"/>
    <property type="match status" value="1"/>
</dbReference>
<proteinExistence type="inferred from homology"/>
<reference evidence="8" key="1">
    <citation type="journal article" date="2019" name="Int. J. Syst. Evol. Microbiol.">
        <title>The Global Catalogue of Microorganisms (GCM) 10K type strain sequencing project: providing services to taxonomists for standard genome sequencing and annotation.</title>
        <authorList>
            <consortium name="The Broad Institute Genomics Platform"/>
            <consortium name="The Broad Institute Genome Sequencing Center for Infectious Disease"/>
            <person name="Wu L."/>
            <person name="Ma J."/>
        </authorList>
    </citation>
    <scope>NUCLEOTIDE SEQUENCE [LARGE SCALE GENOMIC DNA]</scope>
    <source>
        <strain evidence="8">NBRC 105830</strain>
    </source>
</reference>
<evidence type="ECO:0000256" key="5">
    <source>
        <dbReference type="ARBA" id="ARBA00023163"/>
    </source>
</evidence>
<keyword evidence="4" id="KW-0238">DNA-binding</keyword>
<dbReference type="CDD" id="cd07377">
    <property type="entry name" value="WHTH_GntR"/>
    <property type="match status" value="1"/>
</dbReference>
<sequence length="516" mass="53598">MGDSGLVTVPNASPRLGVGRFATLLGDRPADEPAYRWLADQTRVLVCDGRLLPGTRLPSERTLSTTLGLSRTTVTRAYAELAEHGYLVPRQGSGSTLTLPRRGAPTSVEPLGSGVAVSGVAASGAAGSGALGAGASDAGVAVLRREEQLGAASSGTEREVYDLRTAAPAAAPGVLAAFQQAVTELPDYVGTAGYFATGLPALKEQIAARYSRRGLPTTPEQVVVTSGALSGVAALFRALLRPGERVVVETPGYPNSMAALRRSSAVPVGVASTHDGLDIDVLVDTARRSGARAALLIPDFHNPTGALLDDASRALLCEKAARHDLLLVADETMADIHLESPEPPTPLAAFGDQVVLVGSASKSHWGGLRLGWIRCSADLVPAVEAARLSLDLGVAVVEQLALTHALRRPTATAERLATLRAQRDLVAATVDAELPGWSYRLPPGGLSLWCRLPRPEASALVREAARHGVALVPGSVFAVSGGGLEQYLRIPFSLSAPALSVALERLVAAADRMDLR</sequence>
<dbReference type="InterPro" id="IPR004839">
    <property type="entry name" value="Aminotransferase_I/II_large"/>
</dbReference>
<dbReference type="InterPro" id="IPR036390">
    <property type="entry name" value="WH_DNA-bd_sf"/>
</dbReference>
<keyword evidence="8" id="KW-1185">Reference proteome</keyword>
<evidence type="ECO:0000256" key="4">
    <source>
        <dbReference type="ARBA" id="ARBA00023125"/>
    </source>
</evidence>
<dbReference type="PANTHER" id="PTHR46577">
    <property type="entry name" value="HTH-TYPE TRANSCRIPTIONAL REGULATORY PROTEIN GABR"/>
    <property type="match status" value="1"/>
</dbReference>
<evidence type="ECO:0000256" key="2">
    <source>
        <dbReference type="ARBA" id="ARBA00022898"/>
    </source>
</evidence>
<dbReference type="InterPro" id="IPR015421">
    <property type="entry name" value="PyrdxlP-dep_Trfase_major"/>
</dbReference>
<comment type="caution">
    <text evidence="7">The sequence shown here is derived from an EMBL/GenBank/DDBJ whole genome shotgun (WGS) entry which is preliminary data.</text>
</comment>
<dbReference type="CDD" id="cd00609">
    <property type="entry name" value="AAT_like"/>
    <property type="match status" value="1"/>
</dbReference>
<feature type="domain" description="HTH gntR-type" evidence="6">
    <location>
        <begin position="32"/>
        <end position="100"/>
    </location>
</feature>
<dbReference type="PANTHER" id="PTHR46577:SF1">
    <property type="entry name" value="HTH-TYPE TRANSCRIPTIONAL REGULATORY PROTEIN GABR"/>
    <property type="match status" value="1"/>
</dbReference>
<evidence type="ECO:0000313" key="8">
    <source>
        <dbReference type="Proteomes" id="UP001157109"/>
    </source>
</evidence>
<dbReference type="SMART" id="SM00345">
    <property type="entry name" value="HTH_GNTR"/>
    <property type="match status" value="1"/>
</dbReference>
<keyword evidence="5" id="KW-0804">Transcription</keyword>
<evidence type="ECO:0000259" key="6">
    <source>
        <dbReference type="PROSITE" id="PS50949"/>
    </source>
</evidence>
<dbReference type="PROSITE" id="PS50949">
    <property type="entry name" value="HTH_GNTR"/>
    <property type="match status" value="1"/>
</dbReference>
<dbReference type="InterPro" id="IPR051446">
    <property type="entry name" value="HTH_trans_reg/aminotransferase"/>
</dbReference>
<evidence type="ECO:0000313" key="7">
    <source>
        <dbReference type="EMBL" id="GMA20686.1"/>
    </source>
</evidence>
<gene>
    <name evidence="7" type="ORF">GCM10025862_27070</name>
</gene>
<dbReference type="Gene3D" id="3.40.640.10">
    <property type="entry name" value="Type I PLP-dependent aspartate aminotransferase-like (Major domain)"/>
    <property type="match status" value="1"/>
</dbReference>
<protein>
    <submittedName>
        <fullName evidence="7">GntR family transcriptional regulator</fullName>
    </submittedName>
</protein>
<evidence type="ECO:0000256" key="3">
    <source>
        <dbReference type="ARBA" id="ARBA00023015"/>
    </source>
</evidence>
<keyword evidence="3" id="KW-0805">Transcription regulation</keyword>
<evidence type="ECO:0000256" key="1">
    <source>
        <dbReference type="ARBA" id="ARBA00005384"/>
    </source>
</evidence>
<dbReference type="InterPro" id="IPR036388">
    <property type="entry name" value="WH-like_DNA-bd_sf"/>
</dbReference>
<name>A0ABQ6HQT2_9MICO</name>
<dbReference type="PRINTS" id="PR00035">
    <property type="entry name" value="HTHGNTR"/>
</dbReference>
<dbReference type="EMBL" id="BSUJ01000001">
    <property type="protein sequence ID" value="GMA20686.1"/>
    <property type="molecule type" value="Genomic_DNA"/>
</dbReference>
<dbReference type="Proteomes" id="UP001157109">
    <property type="component" value="Unassembled WGS sequence"/>
</dbReference>
<dbReference type="Pfam" id="PF00155">
    <property type="entry name" value="Aminotran_1_2"/>
    <property type="match status" value="1"/>
</dbReference>
<dbReference type="SUPFAM" id="SSF53383">
    <property type="entry name" value="PLP-dependent transferases"/>
    <property type="match status" value="1"/>
</dbReference>
<dbReference type="SUPFAM" id="SSF46785">
    <property type="entry name" value="Winged helix' DNA-binding domain"/>
    <property type="match status" value="1"/>
</dbReference>
<comment type="similarity">
    <text evidence="1">In the C-terminal section; belongs to the class-I pyridoxal-phosphate-dependent aminotransferase family.</text>
</comment>
<accession>A0ABQ6HQT2</accession>
<keyword evidence="2" id="KW-0663">Pyridoxal phosphate</keyword>